<dbReference type="PANTHER" id="PTHR43712">
    <property type="entry name" value="PUTATIVE (AFU_ORTHOLOGUE AFUA_4G14580)-RELATED"/>
    <property type="match status" value="1"/>
</dbReference>
<dbReference type="InterPro" id="IPR029063">
    <property type="entry name" value="SAM-dependent_MTases_sf"/>
</dbReference>
<keyword evidence="7" id="KW-1185">Reference proteome</keyword>
<dbReference type="InterPro" id="IPR036388">
    <property type="entry name" value="WH-like_DNA-bd_sf"/>
</dbReference>
<reference evidence="7" key="1">
    <citation type="journal article" date="2019" name="Int. J. Syst. Evol. Microbiol.">
        <title>The Global Catalogue of Microorganisms (GCM) 10K type strain sequencing project: providing services to taxonomists for standard genome sequencing and annotation.</title>
        <authorList>
            <consortium name="The Broad Institute Genomics Platform"/>
            <consortium name="The Broad Institute Genome Sequencing Center for Infectious Disease"/>
            <person name="Wu L."/>
            <person name="Ma J."/>
        </authorList>
    </citation>
    <scope>NUCLEOTIDE SEQUENCE [LARGE SCALE GENOMIC DNA]</scope>
    <source>
        <strain evidence="7">TBRC 1276</strain>
    </source>
</reference>
<evidence type="ECO:0000256" key="1">
    <source>
        <dbReference type="ARBA" id="ARBA00022603"/>
    </source>
</evidence>
<dbReference type="CDD" id="cd02440">
    <property type="entry name" value="AdoMet_MTases"/>
    <property type="match status" value="1"/>
</dbReference>
<dbReference type="Pfam" id="PF00891">
    <property type="entry name" value="Methyltransf_2"/>
    <property type="match status" value="1"/>
</dbReference>
<accession>A0ABV8GNC2</accession>
<keyword evidence="2" id="KW-0808">Transferase</keyword>
<dbReference type="RefSeq" id="WP_379534016.1">
    <property type="nucleotide sequence ID" value="NZ_JBHSBI010000032.1"/>
</dbReference>
<evidence type="ECO:0000256" key="3">
    <source>
        <dbReference type="ARBA" id="ARBA00022691"/>
    </source>
</evidence>
<protein>
    <submittedName>
        <fullName evidence="6">Methyltransferase</fullName>
    </submittedName>
</protein>
<dbReference type="Gene3D" id="1.10.287.1350">
    <property type="match status" value="1"/>
</dbReference>
<keyword evidence="1 6" id="KW-0489">Methyltransferase</keyword>
<dbReference type="Gene3D" id="1.10.10.10">
    <property type="entry name" value="Winged helix-like DNA-binding domain superfamily/Winged helix DNA-binding domain"/>
    <property type="match status" value="1"/>
</dbReference>
<dbReference type="InterPro" id="IPR016461">
    <property type="entry name" value="COMT-like"/>
</dbReference>
<evidence type="ECO:0000313" key="6">
    <source>
        <dbReference type="EMBL" id="MFC4014167.1"/>
    </source>
</evidence>
<dbReference type="InterPro" id="IPR012967">
    <property type="entry name" value="COMT_dimerisation"/>
</dbReference>
<dbReference type="PANTHER" id="PTHR43712:SF2">
    <property type="entry name" value="O-METHYLTRANSFERASE CICE"/>
    <property type="match status" value="1"/>
</dbReference>
<evidence type="ECO:0000259" key="4">
    <source>
        <dbReference type="Pfam" id="PF00891"/>
    </source>
</evidence>
<comment type="caution">
    <text evidence="6">The sequence shown here is derived from an EMBL/GenBank/DDBJ whole genome shotgun (WGS) entry which is preliminary data.</text>
</comment>
<dbReference type="InterPro" id="IPR001077">
    <property type="entry name" value="COMT_C"/>
</dbReference>
<evidence type="ECO:0000259" key="5">
    <source>
        <dbReference type="Pfam" id="PF08100"/>
    </source>
</evidence>
<evidence type="ECO:0000256" key="2">
    <source>
        <dbReference type="ARBA" id="ARBA00022679"/>
    </source>
</evidence>
<dbReference type="SUPFAM" id="SSF46785">
    <property type="entry name" value="Winged helix' DNA-binding domain"/>
    <property type="match status" value="1"/>
</dbReference>
<proteinExistence type="predicted"/>
<dbReference type="PROSITE" id="PS51683">
    <property type="entry name" value="SAM_OMT_II"/>
    <property type="match status" value="1"/>
</dbReference>
<name>A0ABV8GNC2_9ACTN</name>
<sequence length="337" mass="37119">MVTRPRIDIQAVTELTELADYIVPFAIRVVCDFSVADELTEGPRSVEELAKATGTHAPTLLRVLRALAGRGIFAEVSPEVFELTPMAEPLRSDHPFSVRECFPLMPPDIRSWARLSDSIRTGRTSFDDLHDRPYYDWMAAHPYECVRFERSAESVNPLVLRTLVPAVDWSGIGTLVDVGGGHGTFLAGLLRRLPEMRAVLLDLPHVVTEVPQVLDRAGVSGRCEVVGGDFLRAVPEGGDAYLLKTVLHDWDDERAALILRNVRAAMREDSRVLVVESIRESGDGYDVGKIMDVKALALFGGHTRTQAEFRSLFEAAGLRMAGVSRTPTMSVIEAGAR</sequence>
<gene>
    <name evidence="6" type="ORF">ACFOY2_43555</name>
</gene>
<dbReference type="Gene3D" id="3.40.50.150">
    <property type="entry name" value="Vaccinia Virus protein VP39"/>
    <property type="match status" value="1"/>
</dbReference>
<dbReference type="GO" id="GO:0032259">
    <property type="term" value="P:methylation"/>
    <property type="evidence" value="ECO:0007669"/>
    <property type="project" value="UniProtKB-KW"/>
</dbReference>
<dbReference type="EMBL" id="JBHSBI010000032">
    <property type="protein sequence ID" value="MFC4014167.1"/>
    <property type="molecule type" value="Genomic_DNA"/>
</dbReference>
<dbReference type="Pfam" id="PF08100">
    <property type="entry name" value="Dimerisation"/>
    <property type="match status" value="1"/>
</dbReference>
<dbReference type="SUPFAM" id="SSF53335">
    <property type="entry name" value="S-adenosyl-L-methionine-dependent methyltransferases"/>
    <property type="match status" value="1"/>
</dbReference>
<dbReference type="PIRSF" id="PIRSF005739">
    <property type="entry name" value="O-mtase"/>
    <property type="match status" value="1"/>
</dbReference>
<feature type="domain" description="O-methyltransferase C-terminal" evidence="4">
    <location>
        <begin position="112"/>
        <end position="318"/>
    </location>
</feature>
<keyword evidence="3" id="KW-0949">S-adenosyl-L-methionine</keyword>
<feature type="domain" description="O-methyltransferase dimerisation" evidence="5">
    <location>
        <begin position="19"/>
        <end position="88"/>
    </location>
</feature>
<organism evidence="6 7">
    <name type="scientific">Nonomuraea purpurea</name>
    <dbReference type="NCBI Taxonomy" id="1849276"/>
    <lineage>
        <taxon>Bacteria</taxon>
        <taxon>Bacillati</taxon>
        <taxon>Actinomycetota</taxon>
        <taxon>Actinomycetes</taxon>
        <taxon>Streptosporangiales</taxon>
        <taxon>Streptosporangiaceae</taxon>
        <taxon>Nonomuraea</taxon>
    </lineage>
</organism>
<evidence type="ECO:0000313" key="7">
    <source>
        <dbReference type="Proteomes" id="UP001595851"/>
    </source>
</evidence>
<dbReference type="GO" id="GO:0008168">
    <property type="term" value="F:methyltransferase activity"/>
    <property type="evidence" value="ECO:0007669"/>
    <property type="project" value="UniProtKB-KW"/>
</dbReference>
<dbReference type="InterPro" id="IPR036390">
    <property type="entry name" value="WH_DNA-bd_sf"/>
</dbReference>
<dbReference type="Proteomes" id="UP001595851">
    <property type="component" value="Unassembled WGS sequence"/>
</dbReference>